<evidence type="ECO:0000313" key="2">
    <source>
        <dbReference type="Proteomes" id="UP000034487"/>
    </source>
</evidence>
<reference evidence="1 2" key="1">
    <citation type="journal article" date="2015" name="Nature">
        <title>rRNA introns, odd ribosomes, and small enigmatic genomes across a large radiation of phyla.</title>
        <authorList>
            <person name="Brown C.T."/>
            <person name="Hug L.A."/>
            <person name="Thomas B.C."/>
            <person name="Sharon I."/>
            <person name="Castelle C.J."/>
            <person name="Singh A."/>
            <person name="Wilkins M.J."/>
            <person name="Williams K.H."/>
            <person name="Banfield J.F."/>
        </authorList>
    </citation>
    <scope>NUCLEOTIDE SEQUENCE [LARGE SCALE GENOMIC DNA]</scope>
</reference>
<organism evidence="1 2">
    <name type="scientific">Berkelbacteria bacterium GW2011_GWA2_46_7</name>
    <dbReference type="NCBI Taxonomy" id="1618335"/>
    <lineage>
        <taxon>Bacteria</taxon>
        <taxon>Candidatus Berkelbacteria</taxon>
    </lineage>
</organism>
<sequence length="66" mass="7190">MAHATTDPTHDAHVGYAMNVHILIGIATEIKDQTIDMDSNLLCCLLGASQNGADSLSFIVLFWWAM</sequence>
<evidence type="ECO:0000313" key="1">
    <source>
        <dbReference type="EMBL" id="KKU44489.1"/>
    </source>
</evidence>
<dbReference type="Proteomes" id="UP000034487">
    <property type="component" value="Unassembled WGS sequence"/>
</dbReference>
<dbReference type="EMBL" id="LCMV01000003">
    <property type="protein sequence ID" value="KKU44489.1"/>
    <property type="molecule type" value="Genomic_DNA"/>
</dbReference>
<protein>
    <submittedName>
        <fullName evidence="1">Uncharacterized protein</fullName>
    </submittedName>
</protein>
<name>A0A0G1QHL6_9BACT</name>
<proteinExistence type="predicted"/>
<accession>A0A0G1QHL6</accession>
<comment type="caution">
    <text evidence="1">The sequence shown here is derived from an EMBL/GenBank/DDBJ whole genome shotgun (WGS) entry which is preliminary data.</text>
</comment>
<gene>
    <name evidence="1" type="ORF">UX60_C0003G0007</name>
</gene>
<dbReference type="AlphaFoldDB" id="A0A0G1QHL6"/>